<dbReference type="InterPro" id="IPR000719">
    <property type="entry name" value="Prot_kinase_dom"/>
</dbReference>
<evidence type="ECO:0000313" key="2">
    <source>
        <dbReference type="EMBL" id="GAG87710.1"/>
    </source>
</evidence>
<dbReference type="InterPro" id="IPR011009">
    <property type="entry name" value="Kinase-like_dom_sf"/>
</dbReference>
<dbReference type="GO" id="GO:0007165">
    <property type="term" value="P:signal transduction"/>
    <property type="evidence" value="ECO:0007669"/>
    <property type="project" value="TreeGrafter"/>
</dbReference>
<protein>
    <recommendedName>
        <fullName evidence="1">Protein kinase domain-containing protein</fullName>
    </recommendedName>
</protein>
<dbReference type="AlphaFoldDB" id="X1AY63"/>
<comment type="caution">
    <text evidence="2">The sequence shown here is derived from an EMBL/GenBank/DDBJ whole genome shotgun (WGS) entry which is preliminary data.</text>
</comment>
<accession>X1AY63</accession>
<dbReference type="PANTHER" id="PTHR23257:SF958">
    <property type="entry name" value="SERINE_THREONINE-PROTEIN KINASE WNK4"/>
    <property type="match status" value="1"/>
</dbReference>
<feature type="domain" description="Protein kinase" evidence="1">
    <location>
        <begin position="1"/>
        <end position="82"/>
    </location>
</feature>
<proteinExistence type="predicted"/>
<dbReference type="GO" id="GO:0004672">
    <property type="term" value="F:protein kinase activity"/>
    <property type="evidence" value="ECO:0007669"/>
    <property type="project" value="InterPro"/>
</dbReference>
<dbReference type="SUPFAM" id="SSF56112">
    <property type="entry name" value="Protein kinase-like (PK-like)"/>
    <property type="match status" value="1"/>
</dbReference>
<dbReference type="Gene3D" id="1.10.510.10">
    <property type="entry name" value="Transferase(Phosphotransferase) domain 1"/>
    <property type="match status" value="1"/>
</dbReference>
<dbReference type="EMBL" id="BART01018244">
    <property type="protein sequence ID" value="GAG87710.1"/>
    <property type="molecule type" value="Genomic_DNA"/>
</dbReference>
<dbReference type="PANTHER" id="PTHR23257">
    <property type="entry name" value="SERINE-THREONINE PROTEIN KINASE"/>
    <property type="match status" value="1"/>
</dbReference>
<dbReference type="InterPro" id="IPR050167">
    <property type="entry name" value="Ser_Thr_protein_kinase"/>
</dbReference>
<sequence length="82" mass="9349">LGFDVRDDVKLFDFGLAREIQPRDKVEGSNPETFKLTGQTGSYRYMAPEVAKERPYNQTADVYSFSILLAYVSQQETIVIQP</sequence>
<reference evidence="2" key="1">
    <citation type="journal article" date="2014" name="Front. Microbiol.">
        <title>High frequency of phylogenetically diverse reductive dehalogenase-homologous genes in deep subseafloor sedimentary metagenomes.</title>
        <authorList>
            <person name="Kawai M."/>
            <person name="Futagami T."/>
            <person name="Toyoda A."/>
            <person name="Takaki Y."/>
            <person name="Nishi S."/>
            <person name="Hori S."/>
            <person name="Arai W."/>
            <person name="Tsubouchi T."/>
            <person name="Morono Y."/>
            <person name="Uchiyama I."/>
            <person name="Ito T."/>
            <person name="Fujiyama A."/>
            <person name="Inagaki F."/>
            <person name="Takami H."/>
        </authorList>
    </citation>
    <scope>NUCLEOTIDE SEQUENCE</scope>
    <source>
        <strain evidence="2">Expedition CK06-06</strain>
    </source>
</reference>
<evidence type="ECO:0000259" key="1">
    <source>
        <dbReference type="PROSITE" id="PS50011"/>
    </source>
</evidence>
<dbReference type="GO" id="GO:0005737">
    <property type="term" value="C:cytoplasm"/>
    <property type="evidence" value="ECO:0007669"/>
    <property type="project" value="TreeGrafter"/>
</dbReference>
<feature type="non-terminal residue" evidence="2">
    <location>
        <position position="1"/>
    </location>
</feature>
<organism evidence="2">
    <name type="scientific">marine sediment metagenome</name>
    <dbReference type="NCBI Taxonomy" id="412755"/>
    <lineage>
        <taxon>unclassified sequences</taxon>
        <taxon>metagenomes</taxon>
        <taxon>ecological metagenomes</taxon>
    </lineage>
</organism>
<dbReference type="Pfam" id="PF00069">
    <property type="entry name" value="Pkinase"/>
    <property type="match status" value="1"/>
</dbReference>
<gene>
    <name evidence="2" type="ORF">S01H4_34477</name>
</gene>
<dbReference type="GO" id="GO:0005524">
    <property type="term" value="F:ATP binding"/>
    <property type="evidence" value="ECO:0007669"/>
    <property type="project" value="InterPro"/>
</dbReference>
<name>X1AY63_9ZZZZ</name>
<dbReference type="PROSITE" id="PS50011">
    <property type="entry name" value="PROTEIN_KINASE_DOM"/>
    <property type="match status" value="1"/>
</dbReference>